<comment type="catalytic activity">
    <reaction evidence="1">
        <text>Thiol-dependent hydrolysis of ester, thioester, amide, peptide and isopeptide bonds formed by the C-terminal Gly of ubiquitin (a 76-residue protein attached to proteins as an intracellular targeting signal).</text>
        <dbReference type="EC" id="3.4.19.12"/>
    </reaction>
</comment>
<dbReference type="InterPro" id="IPR028889">
    <property type="entry name" value="USP"/>
</dbReference>
<keyword evidence="9" id="KW-1133">Transmembrane helix</keyword>
<keyword evidence="7" id="KW-0788">Thiol protease</keyword>
<dbReference type="GeneID" id="87840506"/>
<evidence type="ECO:0000256" key="8">
    <source>
        <dbReference type="SAM" id="MobiDB-lite"/>
    </source>
</evidence>
<evidence type="ECO:0000256" key="3">
    <source>
        <dbReference type="ARBA" id="ARBA00012759"/>
    </source>
</evidence>
<dbReference type="Proteomes" id="UP001278766">
    <property type="component" value="Unassembled WGS sequence"/>
</dbReference>
<dbReference type="PROSITE" id="PS50235">
    <property type="entry name" value="USP_3"/>
    <property type="match status" value="1"/>
</dbReference>
<keyword evidence="6" id="KW-0378">Hydrolase</keyword>
<dbReference type="Pfam" id="PF00443">
    <property type="entry name" value="UCH"/>
    <property type="match status" value="1"/>
</dbReference>
<evidence type="ECO:0000256" key="2">
    <source>
        <dbReference type="ARBA" id="ARBA00009085"/>
    </source>
</evidence>
<gene>
    <name evidence="11" type="ORF">B0H64DRAFT_392486</name>
</gene>
<feature type="compositionally biased region" description="Polar residues" evidence="8">
    <location>
        <begin position="584"/>
        <end position="604"/>
    </location>
</feature>
<keyword evidence="9" id="KW-0472">Membrane</keyword>
<dbReference type="EC" id="3.4.19.12" evidence="3"/>
<evidence type="ECO:0000256" key="9">
    <source>
        <dbReference type="SAM" id="Phobius"/>
    </source>
</evidence>
<dbReference type="InterPro" id="IPR050164">
    <property type="entry name" value="Peptidase_C19"/>
</dbReference>
<comment type="similarity">
    <text evidence="2">Belongs to the peptidase C19 family.</text>
</comment>
<keyword evidence="9" id="KW-0812">Transmembrane</keyword>
<reference evidence="11" key="1">
    <citation type="journal article" date="2023" name="Mol. Phylogenet. Evol.">
        <title>Genome-scale phylogeny and comparative genomics of the fungal order Sordariales.</title>
        <authorList>
            <person name="Hensen N."/>
            <person name="Bonometti L."/>
            <person name="Westerberg I."/>
            <person name="Brannstrom I.O."/>
            <person name="Guillou S."/>
            <person name="Cros-Aarteil S."/>
            <person name="Calhoun S."/>
            <person name="Haridas S."/>
            <person name="Kuo A."/>
            <person name="Mondo S."/>
            <person name="Pangilinan J."/>
            <person name="Riley R."/>
            <person name="LaButti K."/>
            <person name="Andreopoulos B."/>
            <person name="Lipzen A."/>
            <person name="Chen C."/>
            <person name="Yan M."/>
            <person name="Daum C."/>
            <person name="Ng V."/>
            <person name="Clum A."/>
            <person name="Steindorff A."/>
            <person name="Ohm R.A."/>
            <person name="Martin F."/>
            <person name="Silar P."/>
            <person name="Natvig D.O."/>
            <person name="Lalanne C."/>
            <person name="Gautier V."/>
            <person name="Ament-Velasquez S.L."/>
            <person name="Kruys A."/>
            <person name="Hutchinson M.I."/>
            <person name="Powell A.J."/>
            <person name="Barry K."/>
            <person name="Miller A.N."/>
            <person name="Grigoriev I.V."/>
            <person name="Debuchy R."/>
            <person name="Gladieux P."/>
            <person name="Hiltunen Thoren M."/>
            <person name="Johannesson H."/>
        </authorList>
    </citation>
    <scope>NUCLEOTIDE SEQUENCE</scope>
    <source>
        <strain evidence="11">CBS 168.71</strain>
    </source>
</reference>
<evidence type="ECO:0000313" key="11">
    <source>
        <dbReference type="EMBL" id="KAK3297577.1"/>
    </source>
</evidence>
<dbReference type="Gene3D" id="3.90.70.10">
    <property type="entry name" value="Cysteine proteinases"/>
    <property type="match status" value="1"/>
</dbReference>
<feature type="region of interest" description="Disordered" evidence="8">
    <location>
        <begin position="536"/>
        <end position="607"/>
    </location>
</feature>
<evidence type="ECO:0000256" key="1">
    <source>
        <dbReference type="ARBA" id="ARBA00000707"/>
    </source>
</evidence>
<evidence type="ECO:0000313" key="12">
    <source>
        <dbReference type="Proteomes" id="UP001278766"/>
    </source>
</evidence>
<reference evidence="11" key="2">
    <citation type="submission" date="2023-06" db="EMBL/GenBank/DDBJ databases">
        <authorList>
            <consortium name="Lawrence Berkeley National Laboratory"/>
            <person name="Haridas S."/>
            <person name="Hensen N."/>
            <person name="Bonometti L."/>
            <person name="Westerberg I."/>
            <person name="Brannstrom I.O."/>
            <person name="Guillou S."/>
            <person name="Cros-Aarteil S."/>
            <person name="Calhoun S."/>
            <person name="Kuo A."/>
            <person name="Mondo S."/>
            <person name="Pangilinan J."/>
            <person name="Riley R."/>
            <person name="Labutti K."/>
            <person name="Andreopoulos B."/>
            <person name="Lipzen A."/>
            <person name="Chen C."/>
            <person name="Yanf M."/>
            <person name="Daum C."/>
            <person name="Ng V."/>
            <person name="Clum A."/>
            <person name="Steindorff A."/>
            <person name="Ohm R."/>
            <person name="Martin F."/>
            <person name="Silar P."/>
            <person name="Natvig D."/>
            <person name="Lalanne C."/>
            <person name="Gautier V."/>
            <person name="Ament-Velasquez S.L."/>
            <person name="Kruys A."/>
            <person name="Hutchinson M.I."/>
            <person name="Powell A.J."/>
            <person name="Barry K."/>
            <person name="Miller A.N."/>
            <person name="Grigoriev I.V."/>
            <person name="Debuchy R."/>
            <person name="Gladieux P."/>
            <person name="Thoren M.H."/>
            <person name="Johannesson H."/>
        </authorList>
    </citation>
    <scope>NUCLEOTIDE SEQUENCE</scope>
    <source>
        <strain evidence="11">CBS 168.71</strain>
    </source>
</reference>
<evidence type="ECO:0000256" key="6">
    <source>
        <dbReference type="ARBA" id="ARBA00022801"/>
    </source>
</evidence>
<dbReference type="AlphaFoldDB" id="A0AAE0HJB3"/>
<dbReference type="GO" id="GO:0005634">
    <property type="term" value="C:nucleus"/>
    <property type="evidence" value="ECO:0007669"/>
    <property type="project" value="TreeGrafter"/>
</dbReference>
<dbReference type="GO" id="GO:0005829">
    <property type="term" value="C:cytosol"/>
    <property type="evidence" value="ECO:0007669"/>
    <property type="project" value="TreeGrafter"/>
</dbReference>
<comment type="caution">
    <text evidence="11">The sequence shown here is derived from an EMBL/GenBank/DDBJ whole genome shotgun (WGS) entry which is preliminary data.</text>
</comment>
<evidence type="ECO:0000256" key="5">
    <source>
        <dbReference type="ARBA" id="ARBA00022786"/>
    </source>
</evidence>
<dbReference type="InterPro" id="IPR038765">
    <property type="entry name" value="Papain-like_cys_pep_sf"/>
</dbReference>
<dbReference type="CDD" id="cd02662">
    <property type="entry name" value="Peptidase_C19F"/>
    <property type="match status" value="1"/>
</dbReference>
<keyword evidence="4" id="KW-0645">Protease</keyword>
<dbReference type="PANTHER" id="PTHR24006">
    <property type="entry name" value="UBIQUITIN CARBOXYL-TERMINAL HYDROLASE"/>
    <property type="match status" value="1"/>
</dbReference>
<sequence length="761" mass="82659">MNSDAGRIYSKFNNRGIHGSYQHNADEQLRNWFINPTVIITIALLAATIVYQAAHQQRRLSSLLQRACDAAVTVIPARVVFAIDRFLNPPPFPTHMLTTQPPTRAAKSDALRRILGIDNASGIIGSVAQAGRKGLSGLTGASLRGGAVADQPAGLGNYNNSCYQNSILQGLASLTPLPAYLSAVSLERRLDRSPTRTVDTLRELIAELTNPSSNGRTLWTPKALTNMSTWQQQDAQEYYSKLLDQIDNEIAKAARALKDATGFESDRTGYDSSSSQHSDDSGYQSLHSHPKPGPEAARPARNPLEGMMAQRVACVNCGYCEGLSMIPFNCLTLTLGNLAEHDLYERLDHFTKVESIEGVECVKCSLMVARDVIKSLAERTGVVPEFQQRLQILEEALEEETFDEETLAKKCKITPKMRASSIKTKQVVLARPPPSLVFHVNRSGFDEQTGYMFKNSAAVRFPLLLDLGPWCLGSTDGQATSKGGTATVGDVEQWTLDPRVSMVAGDREPSKITGPIYELRAVVTHQGHHENGHYVCYRKHPLSSPPTTSDSEGAATPVGSAPEKSVDADAMDLDDETEPGDAENSASEAEGSCSSQDESQSQWWRLSDEHGAQVDERTVLSQGGVFMLFYDRVDPNSILIPDADVPVVVERASEDTKMADMPLAEPTPCQSPSVVREDGETLVDSDPPVPVDNSLPSPGLPTPVSGPDEIADVRQPSPSDSDEPPEWLARPVVGNLDPAKDKDMGQMPPDFPQPLTQAPEV</sequence>
<feature type="region of interest" description="Disordered" evidence="8">
    <location>
        <begin position="656"/>
        <end position="761"/>
    </location>
</feature>
<dbReference type="GO" id="GO:0004843">
    <property type="term" value="F:cysteine-type deubiquitinase activity"/>
    <property type="evidence" value="ECO:0007669"/>
    <property type="project" value="UniProtKB-EC"/>
</dbReference>
<name>A0AAE0HJB3_9PEZI</name>
<dbReference type="SUPFAM" id="SSF54001">
    <property type="entry name" value="Cysteine proteinases"/>
    <property type="match status" value="1"/>
</dbReference>
<evidence type="ECO:0000256" key="7">
    <source>
        <dbReference type="ARBA" id="ARBA00022807"/>
    </source>
</evidence>
<keyword evidence="12" id="KW-1185">Reference proteome</keyword>
<dbReference type="GO" id="GO:0006508">
    <property type="term" value="P:proteolysis"/>
    <property type="evidence" value="ECO:0007669"/>
    <property type="project" value="UniProtKB-KW"/>
</dbReference>
<dbReference type="PROSITE" id="PS00973">
    <property type="entry name" value="USP_2"/>
    <property type="match status" value="1"/>
</dbReference>
<keyword evidence="5" id="KW-0833">Ubl conjugation pathway</keyword>
<feature type="compositionally biased region" description="Acidic residues" evidence="8">
    <location>
        <begin position="569"/>
        <end position="581"/>
    </location>
</feature>
<feature type="region of interest" description="Disordered" evidence="8">
    <location>
        <begin position="263"/>
        <end position="301"/>
    </location>
</feature>
<dbReference type="RefSeq" id="XP_062661091.1">
    <property type="nucleotide sequence ID" value="XM_062803558.1"/>
</dbReference>
<dbReference type="GO" id="GO:0016579">
    <property type="term" value="P:protein deubiquitination"/>
    <property type="evidence" value="ECO:0007669"/>
    <property type="project" value="InterPro"/>
</dbReference>
<accession>A0AAE0HJB3</accession>
<dbReference type="InterPro" id="IPR018200">
    <property type="entry name" value="USP_CS"/>
</dbReference>
<proteinExistence type="inferred from homology"/>
<dbReference type="PANTHER" id="PTHR24006:SF888">
    <property type="entry name" value="UBIQUITIN CARBOXYL-TERMINAL HYDROLASE 30"/>
    <property type="match status" value="1"/>
</dbReference>
<feature type="transmembrane region" description="Helical" evidence="9">
    <location>
        <begin position="32"/>
        <end position="51"/>
    </location>
</feature>
<dbReference type="EMBL" id="JAUEPN010000003">
    <property type="protein sequence ID" value="KAK3297577.1"/>
    <property type="molecule type" value="Genomic_DNA"/>
</dbReference>
<protein>
    <recommendedName>
        <fullName evidence="3">ubiquitinyl hydrolase 1</fullName>
        <ecNumber evidence="3">3.4.19.12</ecNumber>
    </recommendedName>
</protein>
<dbReference type="InterPro" id="IPR001394">
    <property type="entry name" value="Peptidase_C19_UCH"/>
</dbReference>
<evidence type="ECO:0000259" key="10">
    <source>
        <dbReference type="PROSITE" id="PS50235"/>
    </source>
</evidence>
<organism evidence="11 12">
    <name type="scientific">Chaetomium fimeti</name>
    <dbReference type="NCBI Taxonomy" id="1854472"/>
    <lineage>
        <taxon>Eukaryota</taxon>
        <taxon>Fungi</taxon>
        <taxon>Dikarya</taxon>
        <taxon>Ascomycota</taxon>
        <taxon>Pezizomycotina</taxon>
        <taxon>Sordariomycetes</taxon>
        <taxon>Sordariomycetidae</taxon>
        <taxon>Sordariales</taxon>
        <taxon>Chaetomiaceae</taxon>
        <taxon>Chaetomium</taxon>
    </lineage>
</organism>
<feature type="compositionally biased region" description="Low complexity" evidence="8">
    <location>
        <begin position="270"/>
        <end position="285"/>
    </location>
</feature>
<evidence type="ECO:0000256" key="4">
    <source>
        <dbReference type="ARBA" id="ARBA00022670"/>
    </source>
</evidence>
<feature type="domain" description="USP" evidence="10">
    <location>
        <begin position="153"/>
        <end position="633"/>
    </location>
</feature>